<dbReference type="Gene3D" id="3.90.470.20">
    <property type="entry name" value="4'-phosphopantetheinyl transferase domain"/>
    <property type="match status" value="1"/>
</dbReference>
<evidence type="ECO:0000259" key="3">
    <source>
        <dbReference type="Pfam" id="PF01648"/>
    </source>
</evidence>
<dbReference type="PANTHER" id="PTHR12215">
    <property type="entry name" value="PHOSPHOPANTETHEINE TRANSFERASE"/>
    <property type="match status" value="1"/>
</dbReference>
<dbReference type="GeneID" id="37024646"/>
<dbReference type="AlphaFoldDB" id="A0A316V596"/>
<sequence>MDCKVQVWAVDISEFKLWKNDNIKDDGLIDSFLPTKEEQDKVRRYVREIDQIRSLTGKILAHYAVCSTFGDTIWGDIRFQVGQSGRPYLAKPQHAFDYNITHDGDWVAIAFARRPSLQQSPPFFTSIGIDVMEVHLPSFEQDAESFVETMEITLTESERKWILDTQPEDSIALVNHQGVSGIEYQNAQESERLRRLYTLWTYKEAFTKAHGVGLSFDFSRLELAMWNRHTPQSSILSIQPAQSKGNRDVNASDISDTQNCHFDEIHLPPGEFHRSVYLGKETIKGGGTGSGSILVICSRKDELQVSQVPHSGMTASQAEKEGLVKMWTLEELMVKSKECMNGTTKAG</sequence>
<evidence type="ECO:0000313" key="6">
    <source>
        <dbReference type="Proteomes" id="UP000245771"/>
    </source>
</evidence>
<organism evidence="5 6">
    <name type="scientific">Meira miltonrushii</name>
    <dbReference type="NCBI Taxonomy" id="1280837"/>
    <lineage>
        <taxon>Eukaryota</taxon>
        <taxon>Fungi</taxon>
        <taxon>Dikarya</taxon>
        <taxon>Basidiomycota</taxon>
        <taxon>Ustilaginomycotina</taxon>
        <taxon>Exobasidiomycetes</taxon>
        <taxon>Exobasidiales</taxon>
        <taxon>Brachybasidiaceae</taxon>
        <taxon>Meira</taxon>
    </lineage>
</organism>
<keyword evidence="6" id="KW-1185">Reference proteome</keyword>
<name>A0A316V596_9BASI</name>
<evidence type="ECO:0000313" key="5">
    <source>
        <dbReference type="EMBL" id="PWN32749.1"/>
    </source>
</evidence>
<accession>A0A316V596</accession>
<proteinExistence type="predicted"/>
<evidence type="ECO:0000256" key="1">
    <source>
        <dbReference type="ARBA" id="ARBA00013172"/>
    </source>
</evidence>
<feature type="domain" description="4'-phosphopantetheinyl transferase N-terminal" evidence="4">
    <location>
        <begin position="36"/>
        <end position="110"/>
    </location>
</feature>
<dbReference type="InterPro" id="IPR055066">
    <property type="entry name" value="AASDHPPT_N"/>
</dbReference>
<evidence type="ECO:0000256" key="2">
    <source>
        <dbReference type="ARBA" id="ARBA00022679"/>
    </source>
</evidence>
<protein>
    <recommendedName>
        <fullName evidence="1">holo-[acyl-carrier-protein] synthase</fullName>
        <ecNumber evidence="1">2.7.8.7</ecNumber>
    </recommendedName>
</protein>
<dbReference type="InterPro" id="IPR050559">
    <property type="entry name" value="P-Pant_transferase_sf"/>
</dbReference>
<evidence type="ECO:0000259" key="4">
    <source>
        <dbReference type="Pfam" id="PF22624"/>
    </source>
</evidence>
<dbReference type="STRING" id="1280837.A0A316V596"/>
<dbReference type="OrthoDB" id="26719at2759"/>
<keyword evidence="2 5" id="KW-0808">Transferase</keyword>
<dbReference type="Pfam" id="PF22624">
    <property type="entry name" value="AASDHPPT_N"/>
    <property type="match status" value="1"/>
</dbReference>
<dbReference type="SUPFAM" id="SSF56214">
    <property type="entry name" value="4'-phosphopantetheinyl transferase"/>
    <property type="match status" value="2"/>
</dbReference>
<dbReference type="RefSeq" id="XP_025353051.1">
    <property type="nucleotide sequence ID" value="XM_025502865.1"/>
</dbReference>
<dbReference type="InterPro" id="IPR037143">
    <property type="entry name" value="4-PPantetheinyl_Trfase_dom_sf"/>
</dbReference>
<dbReference type="GO" id="GO:0019878">
    <property type="term" value="P:lysine biosynthetic process via aminoadipic acid"/>
    <property type="evidence" value="ECO:0007669"/>
    <property type="project" value="TreeGrafter"/>
</dbReference>
<dbReference type="FunCoup" id="A0A316V596">
    <property type="interactions" value="283"/>
</dbReference>
<dbReference type="EC" id="2.7.8.7" evidence="1"/>
<feature type="domain" description="4'-phosphopantetheinyl transferase" evidence="3">
    <location>
        <begin position="126"/>
        <end position="239"/>
    </location>
</feature>
<dbReference type="Proteomes" id="UP000245771">
    <property type="component" value="Unassembled WGS sequence"/>
</dbReference>
<reference evidence="5 6" key="1">
    <citation type="journal article" date="2018" name="Mol. Biol. Evol.">
        <title>Broad Genomic Sampling Reveals a Smut Pathogenic Ancestry of the Fungal Clade Ustilaginomycotina.</title>
        <authorList>
            <person name="Kijpornyongpan T."/>
            <person name="Mondo S.J."/>
            <person name="Barry K."/>
            <person name="Sandor L."/>
            <person name="Lee J."/>
            <person name="Lipzen A."/>
            <person name="Pangilinan J."/>
            <person name="LaButti K."/>
            <person name="Hainaut M."/>
            <person name="Henrissat B."/>
            <person name="Grigoriev I.V."/>
            <person name="Spatafora J.W."/>
            <person name="Aime M.C."/>
        </authorList>
    </citation>
    <scope>NUCLEOTIDE SEQUENCE [LARGE SCALE GENOMIC DNA]</scope>
    <source>
        <strain evidence="5 6">MCA 3882</strain>
    </source>
</reference>
<dbReference type="GO" id="GO:0008897">
    <property type="term" value="F:holo-[acyl-carrier-protein] synthase activity"/>
    <property type="evidence" value="ECO:0007669"/>
    <property type="project" value="UniProtKB-EC"/>
</dbReference>
<dbReference type="GO" id="GO:0000287">
    <property type="term" value="F:magnesium ion binding"/>
    <property type="evidence" value="ECO:0007669"/>
    <property type="project" value="InterPro"/>
</dbReference>
<dbReference type="PANTHER" id="PTHR12215:SF10">
    <property type="entry name" value="L-AMINOADIPATE-SEMIALDEHYDE DEHYDROGENASE-PHOSPHOPANTETHEINYL TRANSFERASE"/>
    <property type="match status" value="1"/>
</dbReference>
<dbReference type="Pfam" id="PF01648">
    <property type="entry name" value="ACPS"/>
    <property type="match status" value="1"/>
</dbReference>
<dbReference type="EMBL" id="KZ819605">
    <property type="protein sequence ID" value="PWN32749.1"/>
    <property type="molecule type" value="Genomic_DNA"/>
</dbReference>
<dbReference type="InParanoid" id="A0A316V596"/>
<gene>
    <name evidence="5" type="ORF">FA14DRAFT_77332</name>
</gene>
<dbReference type="InterPro" id="IPR008278">
    <property type="entry name" value="4-PPantetheinyl_Trfase_dom"/>
</dbReference>
<dbReference type="GO" id="GO:0005829">
    <property type="term" value="C:cytosol"/>
    <property type="evidence" value="ECO:0007669"/>
    <property type="project" value="TreeGrafter"/>
</dbReference>